<protein>
    <submittedName>
        <fullName evidence="2">Uncharacterized protein</fullName>
    </submittedName>
</protein>
<dbReference type="Proteomes" id="UP000709295">
    <property type="component" value="Unassembled WGS sequence"/>
</dbReference>
<evidence type="ECO:0000313" key="3">
    <source>
        <dbReference type="Proteomes" id="UP000709295"/>
    </source>
</evidence>
<name>A0A8J5IGD7_9STRA</name>
<dbReference type="AlphaFoldDB" id="A0A8J5IGD7"/>
<accession>A0A8J5IGD7</accession>
<evidence type="ECO:0000256" key="1">
    <source>
        <dbReference type="SAM" id="MobiDB-lite"/>
    </source>
</evidence>
<sequence>STSSSAARRPSGVASPYRTSSDEANSSDDEVSRGPLIAKRPSLPSSPPSTPMEVDADGGRSRKVVGGDSRRERSPRSASLPDVPAPTEGSSSAGGAGDAASSARSGVPDGEGSPADTGHPSADEGTLAVPRSPTPPQRTLSPPTSPQRRLPPPGSARSRVSSLPQEAGPGGMIVATYTSRLRYGDRSPAQHLTMSHQVVQGPRPAVLPSASFPLWVQPDLDIPFTTPGDKSCFGRVLSTVLPDRTPGDVVLHVTIEGLRAFFDYEDPSHPRQIMRHLLPEDRVSST</sequence>
<feature type="compositionally biased region" description="Pro residues" evidence="1">
    <location>
        <begin position="143"/>
        <end position="154"/>
    </location>
</feature>
<gene>
    <name evidence="2" type="ORF">JG688_00018117</name>
</gene>
<organism evidence="2 3">
    <name type="scientific">Phytophthora aleatoria</name>
    <dbReference type="NCBI Taxonomy" id="2496075"/>
    <lineage>
        <taxon>Eukaryota</taxon>
        <taxon>Sar</taxon>
        <taxon>Stramenopiles</taxon>
        <taxon>Oomycota</taxon>
        <taxon>Peronosporomycetes</taxon>
        <taxon>Peronosporales</taxon>
        <taxon>Peronosporaceae</taxon>
        <taxon>Phytophthora</taxon>
    </lineage>
</organism>
<dbReference type="EMBL" id="JAENGY010003102">
    <property type="protein sequence ID" value="KAG6942440.1"/>
    <property type="molecule type" value="Genomic_DNA"/>
</dbReference>
<evidence type="ECO:0000313" key="2">
    <source>
        <dbReference type="EMBL" id="KAG6942440.1"/>
    </source>
</evidence>
<feature type="region of interest" description="Disordered" evidence="1">
    <location>
        <begin position="1"/>
        <end position="171"/>
    </location>
</feature>
<reference evidence="2" key="1">
    <citation type="submission" date="2021-01" db="EMBL/GenBank/DDBJ databases">
        <title>Phytophthora aleatoria, a newly-described species from Pinus radiata is distinct from Phytophthora cactorum isolates based on comparative genomics.</title>
        <authorList>
            <person name="Mcdougal R."/>
            <person name="Panda P."/>
            <person name="Williams N."/>
            <person name="Studholme D.J."/>
        </authorList>
    </citation>
    <scope>NUCLEOTIDE SEQUENCE</scope>
    <source>
        <strain evidence="2">NZFS 4037</strain>
    </source>
</reference>
<keyword evidence="3" id="KW-1185">Reference proteome</keyword>
<proteinExistence type="predicted"/>
<feature type="non-terminal residue" evidence="2">
    <location>
        <position position="286"/>
    </location>
</feature>
<comment type="caution">
    <text evidence="2">The sequence shown here is derived from an EMBL/GenBank/DDBJ whole genome shotgun (WGS) entry which is preliminary data.</text>
</comment>